<dbReference type="Pfam" id="PF00588">
    <property type="entry name" value="SpoU_methylase"/>
    <property type="match status" value="2"/>
</dbReference>
<feature type="region of interest" description="Disordered" evidence="3">
    <location>
        <begin position="299"/>
        <end position="330"/>
    </location>
</feature>
<feature type="region of interest" description="Disordered" evidence="3">
    <location>
        <begin position="173"/>
        <end position="214"/>
    </location>
</feature>
<dbReference type="SUPFAM" id="SSF55315">
    <property type="entry name" value="L30e-like"/>
    <property type="match status" value="1"/>
</dbReference>
<dbReference type="OrthoDB" id="270651at2759"/>
<protein>
    <recommendedName>
        <fullName evidence="4">tRNA/rRNA methyltransferase SpoU type domain-containing protein</fullName>
    </recommendedName>
</protein>
<dbReference type="InterPro" id="IPR051259">
    <property type="entry name" value="rRNA_Methyltransferase"/>
</dbReference>
<reference evidence="5" key="1">
    <citation type="journal article" date="2020" name="bioRxiv">
        <title>Comparative genomics of Chlamydomonas.</title>
        <authorList>
            <person name="Craig R.J."/>
            <person name="Hasan A.R."/>
            <person name="Ness R.W."/>
            <person name="Keightley P.D."/>
        </authorList>
    </citation>
    <scope>NUCLEOTIDE SEQUENCE</scope>
    <source>
        <strain evidence="5">CCAP 11/70</strain>
    </source>
</reference>
<feature type="compositionally biased region" description="Gly residues" evidence="3">
    <location>
        <begin position="464"/>
        <end position="479"/>
    </location>
</feature>
<dbReference type="Proteomes" id="UP000612055">
    <property type="component" value="Unassembled WGS sequence"/>
</dbReference>
<organism evidence="5 6">
    <name type="scientific">Edaphochlamys debaryana</name>
    <dbReference type="NCBI Taxonomy" id="47281"/>
    <lineage>
        <taxon>Eukaryota</taxon>
        <taxon>Viridiplantae</taxon>
        <taxon>Chlorophyta</taxon>
        <taxon>core chlorophytes</taxon>
        <taxon>Chlorophyceae</taxon>
        <taxon>CS clade</taxon>
        <taxon>Chlamydomonadales</taxon>
        <taxon>Chlamydomonadales incertae sedis</taxon>
        <taxon>Edaphochlamys</taxon>
    </lineage>
</organism>
<feature type="compositionally biased region" description="Low complexity" evidence="3">
    <location>
        <begin position="188"/>
        <end position="199"/>
    </location>
</feature>
<dbReference type="SUPFAM" id="SSF75217">
    <property type="entry name" value="alpha/beta knot"/>
    <property type="match status" value="2"/>
</dbReference>
<evidence type="ECO:0000313" key="5">
    <source>
        <dbReference type="EMBL" id="KAG2482193.1"/>
    </source>
</evidence>
<evidence type="ECO:0000313" key="6">
    <source>
        <dbReference type="Proteomes" id="UP000612055"/>
    </source>
</evidence>
<gene>
    <name evidence="5" type="ORF">HYH03_018856</name>
</gene>
<evidence type="ECO:0000256" key="1">
    <source>
        <dbReference type="ARBA" id="ARBA00022603"/>
    </source>
</evidence>
<dbReference type="Gene3D" id="3.30.1330.30">
    <property type="match status" value="1"/>
</dbReference>
<evidence type="ECO:0000256" key="3">
    <source>
        <dbReference type="SAM" id="MobiDB-lite"/>
    </source>
</evidence>
<feature type="compositionally biased region" description="Pro residues" evidence="3">
    <location>
        <begin position="202"/>
        <end position="214"/>
    </location>
</feature>
<dbReference type="GO" id="GO:0008173">
    <property type="term" value="F:RNA methyltransferase activity"/>
    <property type="evidence" value="ECO:0007669"/>
    <property type="project" value="InterPro"/>
</dbReference>
<dbReference type="AlphaFoldDB" id="A0A835XDU6"/>
<feature type="domain" description="tRNA/rRNA methyltransferase SpoU type" evidence="4">
    <location>
        <begin position="218"/>
        <end position="296"/>
    </location>
</feature>
<feature type="domain" description="tRNA/rRNA methyltransferase SpoU type" evidence="4">
    <location>
        <begin position="388"/>
        <end position="433"/>
    </location>
</feature>
<sequence length="503" mass="48816">MQWEREQRAAEGYCSSSDDEDAPAGAKGPGLPEVELITSTSNAYVKHLVRLRTSASYRRGVRRVLLVGRELVEEAAGRGLLSRAGEGGRGLHARVLLLPEGPAAPPRGVEADKVVRVTEAVMKKVTGVVNAGGVTAVAEVALPPERSLAQLLYEAAGWGAAAAREAAAEAEAEAATAAAEAEAEEGRAGSSAGASSSAAPVSLPPRPRGGAPPRPVRLLVLDGVQDPGNLGTLARSALAFGWDGLFLLPGCVDPANDKAVRSSRGATLRLPVASGSLEELAAAAEACGLLLLSADLEEGEGQGGKAQGREGGEGEGVGEGGGASVGPVPPPRLLEHGGLLGLLTGAAAGADLCGAAPGSGSAPASGSVSGSGSGSGCGGVSRSGGLGGVALVLGAEGAGLSPGVRALCRRVSIPMEGSMESLNVGVAGGILMFALSAGMPPLLSKLATRLAEASAAQQGSAGAAEGGGVEGAGVGGGEEAGAQQGVAPEGLLAAGEAAAGGQA</sequence>
<dbReference type="InterPro" id="IPR029064">
    <property type="entry name" value="Ribosomal_eL30-like_sf"/>
</dbReference>
<keyword evidence="1" id="KW-0489">Methyltransferase</keyword>
<evidence type="ECO:0000256" key="2">
    <source>
        <dbReference type="ARBA" id="ARBA00022679"/>
    </source>
</evidence>
<dbReference type="GO" id="GO:0006396">
    <property type="term" value="P:RNA processing"/>
    <property type="evidence" value="ECO:0007669"/>
    <property type="project" value="InterPro"/>
</dbReference>
<dbReference type="InterPro" id="IPR029026">
    <property type="entry name" value="tRNA_m1G_MTases_N"/>
</dbReference>
<dbReference type="Gene3D" id="3.40.1280.10">
    <property type="match status" value="1"/>
</dbReference>
<dbReference type="EMBL" id="JAEHOE010000246">
    <property type="protein sequence ID" value="KAG2482193.1"/>
    <property type="molecule type" value="Genomic_DNA"/>
</dbReference>
<comment type="caution">
    <text evidence="5">The sequence shown here is derived from an EMBL/GenBank/DDBJ whole genome shotgun (WGS) entry which is preliminary data.</text>
</comment>
<accession>A0A835XDU6</accession>
<dbReference type="InterPro" id="IPR001537">
    <property type="entry name" value="SpoU_MeTrfase"/>
</dbReference>
<dbReference type="PANTHER" id="PTHR43191:SF2">
    <property type="entry name" value="RRNA METHYLTRANSFERASE 3, MITOCHONDRIAL"/>
    <property type="match status" value="1"/>
</dbReference>
<dbReference type="CDD" id="cd18095">
    <property type="entry name" value="SpoU-like_rRNA-MTase"/>
    <property type="match status" value="1"/>
</dbReference>
<dbReference type="GO" id="GO:0003723">
    <property type="term" value="F:RNA binding"/>
    <property type="evidence" value="ECO:0007669"/>
    <property type="project" value="InterPro"/>
</dbReference>
<feature type="compositionally biased region" description="Gly residues" evidence="3">
    <location>
        <begin position="314"/>
        <end position="324"/>
    </location>
</feature>
<dbReference type="InterPro" id="IPR029028">
    <property type="entry name" value="Alpha/beta_knot_MTases"/>
</dbReference>
<name>A0A835XDU6_9CHLO</name>
<dbReference type="PANTHER" id="PTHR43191">
    <property type="entry name" value="RRNA METHYLTRANSFERASE 3"/>
    <property type="match status" value="1"/>
</dbReference>
<feature type="region of interest" description="Disordered" evidence="3">
    <location>
        <begin position="460"/>
        <end position="487"/>
    </location>
</feature>
<dbReference type="GO" id="GO:0032259">
    <property type="term" value="P:methylation"/>
    <property type="evidence" value="ECO:0007669"/>
    <property type="project" value="UniProtKB-KW"/>
</dbReference>
<evidence type="ECO:0000259" key="4">
    <source>
        <dbReference type="Pfam" id="PF00588"/>
    </source>
</evidence>
<proteinExistence type="predicted"/>
<keyword evidence="6" id="KW-1185">Reference proteome</keyword>
<feature type="region of interest" description="Disordered" evidence="3">
    <location>
        <begin position="1"/>
        <end position="31"/>
    </location>
</feature>
<keyword evidence="2" id="KW-0808">Transferase</keyword>